<feature type="non-terminal residue" evidence="2">
    <location>
        <position position="417"/>
    </location>
</feature>
<evidence type="ECO:0000313" key="2">
    <source>
        <dbReference type="EMBL" id="BAS75423.1"/>
    </source>
</evidence>
<feature type="compositionally biased region" description="Basic and acidic residues" evidence="1">
    <location>
        <begin position="186"/>
        <end position="202"/>
    </location>
</feature>
<feature type="region of interest" description="Disordered" evidence="1">
    <location>
        <begin position="168"/>
        <end position="202"/>
    </location>
</feature>
<keyword evidence="3" id="KW-1185">Reference proteome</keyword>
<reference evidence="3" key="1">
    <citation type="journal article" date="2005" name="Nature">
        <title>The map-based sequence of the rice genome.</title>
        <authorList>
            <consortium name="International rice genome sequencing project (IRGSP)"/>
            <person name="Matsumoto T."/>
            <person name="Wu J."/>
            <person name="Kanamori H."/>
            <person name="Katayose Y."/>
            <person name="Fujisawa M."/>
            <person name="Namiki N."/>
            <person name="Mizuno H."/>
            <person name="Yamamoto K."/>
            <person name="Antonio B.A."/>
            <person name="Baba T."/>
            <person name="Sakata K."/>
            <person name="Nagamura Y."/>
            <person name="Aoki H."/>
            <person name="Arikawa K."/>
            <person name="Arita K."/>
            <person name="Bito T."/>
            <person name="Chiden Y."/>
            <person name="Fujitsuka N."/>
            <person name="Fukunaka R."/>
            <person name="Hamada M."/>
            <person name="Harada C."/>
            <person name="Hayashi A."/>
            <person name="Hijishita S."/>
            <person name="Honda M."/>
            <person name="Hosokawa S."/>
            <person name="Ichikawa Y."/>
            <person name="Idonuma A."/>
            <person name="Iijima M."/>
            <person name="Ikeda M."/>
            <person name="Ikeno M."/>
            <person name="Ito K."/>
            <person name="Ito S."/>
            <person name="Ito T."/>
            <person name="Ito Y."/>
            <person name="Ito Y."/>
            <person name="Iwabuchi A."/>
            <person name="Kamiya K."/>
            <person name="Karasawa W."/>
            <person name="Kurita K."/>
            <person name="Katagiri S."/>
            <person name="Kikuta A."/>
            <person name="Kobayashi H."/>
            <person name="Kobayashi N."/>
            <person name="Machita K."/>
            <person name="Maehara T."/>
            <person name="Masukawa M."/>
            <person name="Mizubayashi T."/>
            <person name="Mukai Y."/>
            <person name="Nagasaki H."/>
            <person name="Nagata Y."/>
            <person name="Naito S."/>
            <person name="Nakashima M."/>
            <person name="Nakama Y."/>
            <person name="Nakamichi Y."/>
            <person name="Nakamura M."/>
            <person name="Meguro A."/>
            <person name="Negishi M."/>
            <person name="Ohta I."/>
            <person name="Ohta T."/>
            <person name="Okamoto M."/>
            <person name="Ono N."/>
            <person name="Saji S."/>
            <person name="Sakaguchi M."/>
            <person name="Sakai K."/>
            <person name="Shibata M."/>
            <person name="Shimokawa T."/>
            <person name="Song J."/>
            <person name="Takazaki Y."/>
            <person name="Terasawa K."/>
            <person name="Tsugane M."/>
            <person name="Tsuji K."/>
            <person name="Ueda S."/>
            <person name="Waki K."/>
            <person name="Yamagata H."/>
            <person name="Yamamoto M."/>
            <person name="Yamamoto S."/>
            <person name="Yamane H."/>
            <person name="Yoshiki S."/>
            <person name="Yoshihara R."/>
            <person name="Yukawa K."/>
            <person name="Zhong H."/>
            <person name="Yano M."/>
            <person name="Yuan Q."/>
            <person name="Ouyang S."/>
            <person name="Liu J."/>
            <person name="Jones K.M."/>
            <person name="Gansberger K."/>
            <person name="Moffat K."/>
            <person name="Hill J."/>
            <person name="Bera J."/>
            <person name="Fadrosh D."/>
            <person name="Jin S."/>
            <person name="Johri S."/>
            <person name="Kim M."/>
            <person name="Overton L."/>
            <person name="Reardon M."/>
            <person name="Tsitrin T."/>
            <person name="Vuong H."/>
            <person name="Weaver B."/>
            <person name="Ciecko A."/>
            <person name="Tallon L."/>
            <person name="Jackson J."/>
            <person name="Pai G."/>
            <person name="Aken S.V."/>
            <person name="Utterback T."/>
            <person name="Reidmuller S."/>
            <person name="Feldblyum T."/>
            <person name="Hsiao J."/>
            <person name="Zismann V."/>
            <person name="Iobst S."/>
            <person name="de Vazeille A.R."/>
            <person name="Buell C.R."/>
            <person name="Ying K."/>
            <person name="Li Y."/>
            <person name="Lu T."/>
            <person name="Huang Y."/>
            <person name="Zhao Q."/>
            <person name="Feng Q."/>
            <person name="Zhang L."/>
            <person name="Zhu J."/>
            <person name="Weng Q."/>
            <person name="Mu J."/>
            <person name="Lu Y."/>
            <person name="Fan D."/>
            <person name="Liu Y."/>
            <person name="Guan J."/>
            <person name="Zhang Y."/>
            <person name="Yu S."/>
            <person name="Liu X."/>
            <person name="Zhang Y."/>
            <person name="Hong G."/>
            <person name="Han B."/>
            <person name="Choisne N."/>
            <person name="Demange N."/>
            <person name="Orjeda G."/>
            <person name="Samain S."/>
            <person name="Cattolico L."/>
            <person name="Pelletier E."/>
            <person name="Couloux A."/>
            <person name="Segurens B."/>
            <person name="Wincker P."/>
            <person name="D'Hont A."/>
            <person name="Scarpelli C."/>
            <person name="Weissenbach J."/>
            <person name="Salanoubat M."/>
            <person name="Quetier F."/>
            <person name="Yu Y."/>
            <person name="Kim H.R."/>
            <person name="Rambo T."/>
            <person name="Currie J."/>
            <person name="Collura K."/>
            <person name="Luo M."/>
            <person name="Yang T."/>
            <person name="Ammiraju J.S.S."/>
            <person name="Engler F."/>
            <person name="Soderlund C."/>
            <person name="Wing R.A."/>
            <person name="Palmer L.E."/>
            <person name="de la Bastide M."/>
            <person name="Spiegel L."/>
            <person name="Nascimento L."/>
            <person name="Zutavern T."/>
            <person name="O'Shaughnessy A."/>
            <person name="Dike S."/>
            <person name="Dedhia N."/>
            <person name="Preston R."/>
            <person name="Balija V."/>
            <person name="McCombie W.R."/>
            <person name="Chow T."/>
            <person name="Chen H."/>
            <person name="Chung M."/>
            <person name="Chen C."/>
            <person name="Shaw J."/>
            <person name="Wu H."/>
            <person name="Hsiao K."/>
            <person name="Chao Y."/>
            <person name="Chu M."/>
            <person name="Cheng C."/>
            <person name="Hour A."/>
            <person name="Lee P."/>
            <person name="Lin S."/>
            <person name="Lin Y."/>
            <person name="Liou J."/>
            <person name="Liu S."/>
            <person name="Hsing Y."/>
            <person name="Raghuvanshi S."/>
            <person name="Mohanty A."/>
            <person name="Bharti A.K."/>
            <person name="Gaur A."/>
            <person name="Gupta V."/>
            <person name="Kumar D."/>
            <person name="Ravi V."/>
            <person name="Vij S."/>
            <person name="Kapur A."/>
            <person name="Khurana P."/>
            <person name="Khurana P."/>
            <person name="Khurana J.P."/>
            <person name="Tyagi A.K."/>
            <person name="Gaikwad K."/>
            <person name="Singh A."/>
            <person name="Dalal V."/>
            <person name="Srivastava S."/>
            <person name="Dixit A."/>
            <person name="Pal A.K."/>
            <person name="Ghazi I.A."/>
            <person name="Yadav M."/>
            <person name="Pandit A."/>
            <person name="Bhargava A."/>
            <person name="Sureshbabu K."/>
            <person name="Batra K."/>
            <person name="Sharma T.R."/>
            <person name="Mohapatra T."/>
            <person name="Singh N.K."/>
            <person name="Messing J."/>
            <person name="Nelson A.B."/>
            <person name="Fuks G."/>
            <person name="Kavchok S."/>
            <person name="Keizer G."/>
            <person name="Linton E."/>
            <person name="Llaca V."/>
            <person name="Song R."/>
            <person name="Tanyolac B."/>
            <person name="Young S."/>
            <person name="Ho-Il K."/>
            <person name="Hahn J.H."/>
            <person name="Sangsakoo G."/>
            <person name="Vanavichit A."/>
            <person name="de Mattos Luiz.A.T."/>
            <person name="Zimmer P.D."/>
            <person name="Malone G."/>
            <person name="Dellagostin O."/>
            <person name="de Oliveira A.C."/>
            <person name="Bevan M."/>
            <person name="Bancroft I."/>
            <person name="Minx P."/>
            <person name="Cordum H."/>
            <person name="Wilson R."/>
            <person name="Cheng Z."/>
            <person name="Jin W."/>
            <person name="Jiang J."/>
            <person name="Leong S.A."/>
            <person name="Iwama H."/>
            <person name="Gojobori T."/>
            <person name="Itoh T."/>
            <person name="Niimura Y."/>
            <person name="Fujii Y."/>
            <person name="Habara T."/>
            <person name="Sakai H."/>
            <person name="Sato Y."/>
            <person name="Wilson G."/>
            <person name="Kumar K."/>
            <person name="McCouch S."/>
            <person name="Juretic N."/>
            <person name="Hoen D."/>
            <person name="Wright S."/>
            <person name="Bruskiewich R."/>
            <person name="Bureau T."/>
            <person name="Miyao A."/>
            <person name="Hirochika H."/>
            <person name="Nishikawa T."/>
            <person name="Kadowaki K."/>
            <person name="Sugiura M."/>
            <person name="Burr B."/>
            <person name="Sasaki T."/>
        </authorList>
    </citation>
    <scope>NUCLEOTIDE SEQUENCE [LARGE SCALE GENOMIC DNA]</scope>
    <source>
        <strain evidence="3">cv. Nipponbare</strain>
    </source>
</reference>
<name>A0A0P0VB07_ORYSJ</name>
<dbReference type="FunCoup" id="A0A0P0VB07">
    <property type="interactions" value="1"/>
</dbReference>
<reference evidence="2 3" key="2">
    <citation type="journal article" date="2013" name="Plant Cell Physiol.">
        <title>Rice Annotation Project Database (RAP-DB): an integrative and interactive database for rice genomics.</title>
        <authorList>
            <person name="Sakai H."/>
            <person name="Lee S.S."/>
            <person name="Tanaka T."/>
            <person name="Numa H."/>
            <person name="Kim J."/>
            <person name="Kawahara Y."/>
            <person name="Wakimoto H."/>
            <person name="Yang C.C."/>
            <person name="Iwamoto M."/>
            <person name="Abe T."/>
            <person name="Yamada Y."/>
            <person name="Muto A."/>
            <person name="Inokuchi H."/>
            <person name="Ikemura T."/>
            <person name="Matsumoto T."/>
            <person name="Sasaki T."/>
            <person name="Itoh T."/>
        </authorList>
    </citation>
    <scope>NUCLEOTIDE SEQUENCE [LARGE SCALE GENOMIC DNA]</scope>
    <source>
        <strain evidence="3">cv. Nipponbare</strain>
    </source>
</reference>
<dbReference type="PaxDb" id="39947-A0A0P0VB07"/>
<dbReference type="AlphaFoldDB" id="A0A0P0VB07"/>
<proteinExistence type="predicted"/>
<dbReference type="Proteomes" id="UP000059680">
    <property type="component" value="Chromosome 1"/>
</dbReference>
<evidence type="ECO:0000256" key="1">
    <source>
        <dbReference type="SAM" id="MobiDB-lite"/>
    </source>
</evidence>
<dbReference type="eggNOG" id="ENOG502R681">
    <property type="taxonomic scope" value="Eukaryota"/>
</dbReference>
<reference evidence="2 3" key="3">
    <citation type="journal article" date="2013" name="Rice">
        <title>Improvement of the Oryza sativa Nipponbare reference genome using next generation sequence and optical map data.</title>
        <authorList>
            <person name="Kawahara Y."/>
            <person name="de la Bastide M."/>
            <person name="Hamilton J.P."/>
            <person name="Kanamori H."/>
            <person name="McCombie W.R."/>
            <person name="Ouyang S."/>
            <person name="Schwartz D.C."/>
            <person name="Tanaka T."/>
            <person name="Wu J."/>
            <person name="Zhou S."/>
            <person name="Childs K.L."/>
            <person name="Davidson R.M."/>
            <person name="Lin H."/>
            <person name="Quesada-Ocampo L."/>
            <person name="Vaillancourt B."/>
            <person name="Sakai H."/>
            <person name="Lee S.S."/>
            <person name="Kim J."/>
            <person name="Numa H."/>
            <person name="Itoh T."/>
            <person name="Buell C.R."/>
            <person name="Matsumoto T."/>
        </authorList>
    </citation>
    <scope>NUCLEOTIDE SEQUENCE [LARGE SCALE GENOMIC DNA]</scope>
    <source>
        <strain evidence="3">cv. Nipponbare</strain>
    </source>
</reference>
<dbReference type="OMA" id="QWPDAVH"/>
<evidence type="ECO:0000313" key="3">
    <source>
        <dbReference type="Proteomes" id="UP000059680"/>
    </source>
</evidence>
<dbReference type="InParanoid" id="A0A0P0VB07"/>
<gene>
    <name evidence="2" type="ordered locus">Os01g0869450</name>
    <name evidence="2" type="ORF">OSNPB_010869450</name>
</gene>
<accession>A0A0P0VB07</accession>
<organism evidence="2 3">
    <name type="scientific">Oryza sativa subsp. japonica</name>
    <name type="common">Rice</name>
    <dbReference type="NCBI Taxonomy" id="39947"/>
    <lineage>
        <taxon>Eukaryota</taxon>
        <taxon>Viridiplantae</taxon>
        <taxon>Streptophyta</taxon>
        <taxon>Embryophyta</taxon>
        <taxon>Tracheophyta</taxon>
        <taxon>Spermatophyta</taxon>
        <taxon>Magnoliopsida</taxon>
        <taxon>Liliopsida</taxon>
        <taxon>Poales</taxon>
        <taxon>Poaceae</taxon>
        <taxon>BOP clade</taxon>
        <taxon>Oryzoideae</taxon>
        <taxon>Oryzeae</taxon>
        <taxon>Oryzinae</taxon>
        <taxon>Oryza</taxon>
        <taxon>Oryza sativa</taxon>
    </lineage>
</organism>
<dbReference type="EMBL" id="AP014957">
    <property type="protein sequence ID" value="BAS75423.1"/>
    <property type="molecule type" value="Genomic_DNA"/>
</dbReference>
<sequence length="417" mass="45825">MPSGHLDADPHLLHHEHLVHPLLGVERPAEHRHARRDPLRRRVPPAVRHERARGPVAEHVRLRRPPLDDEAVAAGPGPLQEPVRQERVQVVAAAARGSYHPHEPVAGVLQPGGDLPHLLRRVGDRPGAAEAEEHHAAIWLLVEPRQALVPSVFFSLVVVVVSHDQWPDAVHRRHPPPGLAAAGGGEKQRVTESTNRPRLERSERVHQYAVGVQRRAEHAHRRPVRLALRVLEQLGHEVRRRHGRDAGDDERGVPELLEARRARAEPREVEEHGERGGSRREEAVRRDPELPGDVERLDRRRVHDHRGDAAASASHAGAEELTEALVVASHHLQVPDDRRNGGRVMDARELVEGDRRLGGGGDAGDGGGEGGVFVHGDVDERDGDGVAVLQEGVGELHHGDEVADVEARVQNDGLVHG</sequence>
<feature type="compositionally biased region" description="Basic and acidic residues" evidence="1">
    <location>
        <begin position="244"/>
        <end position="295"/>
    </location>
</feature>
<feature type="region of interest" description="Disordered" evidence="1">
    <location>
        <begin position="239"/>
        <end position="295"/>
    </location>
</feature>
<protein>
    <submittedName>
        <fullName evidence="2">Os01g0869450 protein</fullName>
    </submittedName>
</protein>